<accession>A0A445DFM7</accession>
<organism evidence="1 2">
    <name type="scientific">Arachis hypogaea</name>
    <name type="common">Peanut</name>
    <dbReference type="NCBI Taxonomy" id="3818"/>
    <lineage>
        <taxon>Eukaryota</taxon>
        <taxon>Viridiplantae</taxon>
        <taxon>Streptophyta</taxon>
        <taxon>Embryophyta</taxon>
        <taxon>Tracheophyta</taxon>
        <taxon>Spermatophyta</taxon>
        <taxon>Magnoliopsida</taxon>
        <taxon>eudicotyledons</taxon>
        <taxon>Gunneridae</taxon>
        <taxon>Pentapetalae</taxon>
        <taxon>rosids</taxon>
        <taxon>fabids</taxon>
        <taxon>Fabales</taxon>
        <taxon>Fabaceae</taxon>
        <taxon>Papilionoideae</taxon>
        <taxon>50 kb inversion clade</taxon>
        <taxon>dalbergioids sensu lato</taxon>
        <taxon>Dalbergieae</taxon>
        <taxon>Pterocarpus clade</taxon>
        <taxon>Arachis</taxon>
    </lineage>
</organism>
<dbReference type="AlphaFoldDB" id="A0A445DFM7"/>
<dbReference type="InterPro" id="IPR044824">
    <property type="entry name" value="MAIN-like"/>
</dbReference>
<evidence type="ECO:0008006" key="3">
    <source>
        <dbReference type="Google" id="ProtNLM"/>
    </source>
</evidence>
<sequence>MPLNDRIMPYVQIARLAHLMRLNDHWFKLDEPLNVAYQLGLPIDGHYVSGCLTDFETYIEGGRPVWARFQELLGVMPPPDYIDKFIVKCTWMQQTFSHLPEGVGKETVRRYTRVYIMMLLSTQIFDNKSGTRMHIRWLSYMVRLEDMDSYS</sequence>
<reference evidence="1 2" key="1">
    <citation type="submission" date="2019-01" db="EMBL/GenBank/DDBJ databases">
        <title>Sequencing of cultivated peanut Arachis hypogaea provides insights into genome evolution and oil improvement.</title>
        <authorList>
            <person name="Chen X."/>
        </authorList>
    </citation>
    <scope>NUCLEOTIDE SEQUENCE [LARGE SCALE GENOMIC DNA]</scope>
    <source>
        <strain evidence="2">cv. Fuhuasheng</strain>
        <tissue evidence="1">Leaves</tissue>
    </source>
</reference>
<comment type="caution">
    <text evidence="1">The sequence shown here is derived from an EMBL/GenBank/DDBJ whole genome shotgun (WGS) entry which is preliminary data.</text>
</comment>
<evidence type="ECO:0000313" key="1">
    <source>
        <dbReference type="EMBL" id="RYR61985.1"/>
    </source>
</evidence>
<keyword evidence="2" id="KW-1185">Reference proteome</keyword>
<proteinExistence type="predicted"/>
<protein>
    <recommendedName>
        <fullName evidence="3">Aminotransferase-like plant mobile domain-containing protein</fullName>
    </recommendedName>
</protein>
<dbReference type="EMBL" id="SDMP01000004">
    <property type="protein sequence ID" value="RYR61985.1"/>
    <property type="molecule type" value="Genomic_DNA"/>
</dbReference>
<dbReference type="PANTHER" id="PTHR46033:SF62">
    <property type="entry name" value="AMINOTRANSFERASE-LIKE PLANT MOBILE DOMAIN-CONTAINING PROTEIN"/>
    <property type="match status" value="1"/>
</dbReference>
<dbReference type="PANTHER" id="PTHR46033">
    <property type="entry name" value="PROTEIN MAIN-LIKE 2"/>
    <property type="match status" value="1"/>
</dbReference>
<name>A0A445DFM7_ARAHY</name>
<dbReference type="GO" id="GO:0010073">
    <property type="term" value="P:meristem maintenance"/>
    <property type="evidence" value="ECO:0007669"/>
    <property type="project" value="InterPro"/>
</dbReference>
<evidence type="ECO:0000313" key="2">
    <source>
        <dbReference type="Proteomes" id="UP000289738"/>
    </source>
</evidence>
<gene>
    <name evidence="1" type="ORF">Ahy_A04g019265</name>
</gene>
<dbReference type="Proteomes" id="UP000289738">
    <property type="component" value="Chromosome A04"/>
</dbReference>
<dbReference type="STRING" id="3818.A0A445DFM7"/>